<protein>
    <submittedName>
        <fullName evidence="2">Uncharacterized protein</fullName>
    </submittedName>
</protein>
<accession>A0AA40BXI7</accession>
<feature type="transmembrane region" description="Helical" evidence="1">
    <location>
        <begin position="6"/>
        <end position="27"/>
    </location>
</feature>
<organism evidence="2 3">
    <name type="scientific">Immersiella caudata</name>
    <dbReference type="NCBI Taxonomy" id="314043"/>
    <lineage>
        <taxon>Eukaryota</taxon>
        <taxon>Fungi</taxon>
        <taxon>Dikarya</taxon>
        <taxon>Ascomycota</taxon>
        <taxon>Pezizomycotina</taxon>
        <taxon>Sordariomycetes</taxon>
        <taxon>Sordariomycetidae</taxon>
        <taxon>Sordariales</taxon>
        <taxon>Lasiosphaeriaceae</taxon>
        <taxon>Immersiella</taxon>
    </lineage>
</organism>
<keyword evidence="1" id="KW-0472">Membrane</keyword>
<name>A0AA40BXI7_9PEZI</name>
<dbReference type="Proteomes" id="UP001175000">
    <property type="component" value="Unassembled WGS sequence"/>
</dbReference>
<reference evidence="2" key="1">
    <citation type="submission" date="2023-06" db="EMBL/GenBank/DDBJ databases">
        <title>Genome-scale phylogeny and comparative genomics of the fungal order Sordariales.</title>
        <authorList>
            <consortium name="Lawrence Berkeley National Laboratory"/>
            <person name="Hensen N."/>
            <person name="Bonometti L."/>
            <person name="Westerberg I."/>
            <person name="Brannstrom I.O."/>
            <person name="Guillou S."/>
            <person name="Cros-Aarteil S."/>
            <person name="Calhoun S."/>
            <person name="Haridas S."/>
            <person name="Kuo A."/>
            <person name="Mondo S."/>
            <person name="Pangilinan J."/>
            <person name="Riley R."/>
            <person name="Labutti K."/>
            <person name="Andreopoulos B."/>
            <person name="Lipzen A."/>
            <person name="Chen C."/>
            <person name="Yanf M."/>
            <person name="Daum C."/>
            <person name="Ng V."/>
            <person name="Clum A."/>
            <person name="Steindorff A."/>
            <person name="Ohm R."/>
            <person name="Martin F."/>
            <person name="Silar P."/>
            <person name="Natvig D."/>
            <person name="Lalanne C."/>
            <person name="Gautier V."/>
            <person name="Ament-Velasquez S.L."/>
            <person name="Kruys A."/>
            <person name="Hutchinson M.I."/>
            <person name="Powell A.J."/>
            <person name="Barry K."/>
            <person name="Miller A.N."/>
            <person name="Grigoriev I.V."/>
            <person name="Debuchy R."/>
            <person name="Gladieux P."/>
            <person name="Thoren M.H."/>
            <person name="Johannesson H."/>
        </authorList>
    </citation>
    <scope>NUCLEOTIDE SEQUENCE</scope>
    <source>
        <strain evidence="2">CBS 606.72</strain>
    </source>
</reference>
<gene>
    <name evidence="2" type="ORF">B0T14DRAFT_524742</name>
</gene>
<evidence type="ECO:0000256" key="1">
    <source>
        <dbReference type="SAM" id="Phobius"/>
    </source>
</evidence>
<sequence length="108" mass="12495">MRARLVVGSVMISKSLVLYVFASFFALSLRPENSKLIYHIYHTKIRSEIACRIHGRLNLYSFVGFFYCLRPPGRLAQGRGHGTLHHRGRTSHRLLRESYATKTSQFKI</sequence>
<dbReference type="EMBL" id="JAULSU010000005">
    <property type="protein sequence ID" value="KAK0617243.1"/>
    <property type="molecule type" value="Genomic_DNA"/>
</dbReference>
<proteinExistence type="predicted"/>
<keyword evidence="1" id="KW-1133">Transmembrane helix</keyword>
<keyword evidence="3" id="KW-1185">Reference proteome</keyword>
<evidence type="ECO:0000313" key="2">
    <source>
        <dbReference type="EMBL" id="KAK0617243.1"/>
    </source>
</evidence>
<dbReference type="AlphaFoldDB" id="A0AA40BXI7"/>
<evidence type="ECO:0000313" key="3">
    <source>
        <dbReference type="Proteomes" id="UP001175000"/>
    </source>
</evidence>
<comment type="caution">
    <text evidence="2">The sequence shown here is derived from an EMBL/GenBank/DDBJ whole genome shotgun (WGS) entry which is preliminary data.</text>
</comment>
<keyword evidence="1" id="KW-0812">Transmembrane</keyword>